<reference evidence="1 2" key="2">
    <citation type="journal article" date="2022" name="Mol. Ecol. Resour.">
        <title>The genomes of chicory, endive, great burdock and yacon provide insights into Asteraceae paleo-polyploidization history and plant inulin production.</title>
        <authorList>
            <person name="Fan W."/>
            <person name="Wang S."/>
            <person name="Wang H."/>
            <person name="Wang A."/>
            <person name="Jiang F."/>
            <person name="Liu H."/>
            <person name="Zhao H."/>
            <person name="Xu D."/>
            <person name="Zhang Y."/>
        </authorList>
    </citation>
    <scope>NUCLEOTIDE SEQUENCE [LARGE SCALE GENOMIC DNA]</scope>
    <source>
        <strain evidence="2">cv. Punajuju</strain>
        <tissue evidence="1">Leaves</tissue>
    </source>
</reference>
<keyword evidence="2" id="KW-1185">Reference proteome</keyword>
<comment type="caution">
    <text evidence="1">The sequence shown here is derived from an EMBL/GenBank/DDBJ whole genome shotgun (WGS) entry which is preliminary data.</text>
</comment>
<dbReference type="EMBL" id="CM042011">
    <property type="protein sequence ID" value="KAI3765173.1"/>
    <property type="molecule type" value="Genomic_DNA"/>
</dbReference>
<evidence type="ECO:0000313" key="1">
    <source>
        <dbReference type="EMBL" id="KAI3765173.1"/>
    </source>
</evidence>
<reference evidence="2" key="1">
    <citation type="journal article" date="2022" name="Mol. Ecol. Resour.">
        <title>The genomes of chicory, endive, great burdock and yacon provide insights into Asteraceae palaeo-polyploidization history and plant inulin production.</title>
        <authorList>
            <person name="Fan W."/>
            <person name="Wang S."/>
            <person name="Wang H."/>
            <person name="Wang A."/>
            <person name="Jiang F."/>
            <person name="Liu H."/>
            <person name="Zhao H."/>
            <person name="Xu D."/>
            <person name="Zhang Y."/>
        </authorList>
    </citation>
    <scope>NUCLEOTIDE SEQUENCE [LARGE SCALE GENOMIC DNA]</scope>
    <source>
        <strain evidence="2">cv. Punajuju</strain>
    </source>
</reference>
<accession>A0ACB9F1H4</accession>
<evidence type="ECO:0000313" key="2">
    <source>
        <dbReference type="Proteomes" id="UP001055811"/>
    </source>
</evidence>
<proteinExistence type="predicted"/>
<name>A0ACB9F1H4_CICIN</name>
<protein>
    <submittedName>
        <fullName evidence="1">Uncharacterized protein</fullName>
    </submittedName>
</protein>
<gene>
    <name evidence="1" type="ORF">L2E82_15200</name>
</gene>
<organism evidence="1 2">
    <name type="scientific">Cichorium intybus</name>
    <name type="common">Chicory</name>
    <dbReference type="NCBI Taxonomy" id="13427"/>
    <lineage>
        <taxon>Eukaryota</taxon>
        <taxon>Viridiplantae</taxon>
        <taxon>Streptophyta</taxon>
        <taxon>Embryophyta</taxon>
        <taxon>Tracheophyta</taxon>
        <taxon>Spermatophyta</taxon>
        <taxon>Magnoliopsida</taxon>
        <taxon>eudicotyledons</taxon>
        <taxon>Gunneridae</taxon>
        <taxon>Pentapetalae</taxon>
        <taxon>asterids</taxon>
        <taxon>campanulids</taxon>
        <taxon>Asterales</taxon>
        <taxon>Asteraceae</taxon>
        <taxon>Cichorioideae</taxon>
        <taxon>Cichorieae</taxon>
        <taxon>Cichoriinae</taxon>
        <taxon>Cichorium</taxon>
    </lineage>
</organism>
<dbReference type="Proteomes" id="UP001055811">
    <property type="component" value="Linkage Group LG03"/>
</dbReference>
<sequence>MPTNDLRGQCALRLSSPTDLQPEKCLQTGHARQCTSCYKDVPIKRLHVEVRAKRLLSSGKCSSIIYSSFKDKADVGGHKWTSLAEETKKMYWEEFQKKCYWDVAIHDSRNMFMNFLRLDVRT</sequence>